<dbReference type="GO" id="GO:0008408">
    <property type="term" value="F:3'-5' exonuclease activity"/>
    <property type="evidence" value="ECO:0007669"/>
    <property type="project" value="InterPro"/>
</dbReference>
<evidence type="ECO:0000256" key="4">
    <source>
        <dbReference type="ARBA" id="ARBA00022490"/>
    </source>
</evidence>
<feature type="domain" description="DNA polymerase III beta sliding clamp C-terminal" evidence="14">
    <location>
        <begin position="281"/>
        <end position="402"/>
    </location>
</feature>
<dbReference type="EMBL" id="CP060202">
    <property type="protein sequence ID" value="QNH60722.1"/>
    <property type="molecule type" value="Genomic_DNA"/>
</dbReference>
<evidence type="ECO:0000256" key="10">
    <source>
        <dbReference type="ARBA" id="ARBA00030988"/>
    </source>
</evidence>
<dbReference type="GO" id="GO:0003887">
    <property type="term" value="F:DNA-directed DNA polymerase activity"/>
    <property type="evidence" value="ECO:0007669"/>
    <property type="project" value="UniProtKB-KW"/>
</dbReference>
<keyword evidence="6 15" id="KW-0548">Nucleotidyltransferase</keyword>
<evidence type="ECO:0000256" key="5">
    <source>
        <dbReference type="ARBA" id="ARBA00022679"/>
    </source>
</evidence>
<dbReference type="InterPro" id="IPR001001">
    <property type="entry name" value="DNA_polIII_beta"/>
</dbReference>
<dbReference type="AlphaFoldDB" id="A0A7G7W2X9"/>
<feature type="domain" description="DNA polymerase III beta sliding clamp central" evidence="13">
    <location>
        <begin position="182"/>
        <end position="279"/>
    </location>
</feature>
<evidence type="ECO:0000256" key="6">
    <source>
        <dbReference type="ARBA" id="ARBA00022695"/>
    </source>
</evidence>
<sequence>MSTVVTSSLTTMLLSSAALLKAAQHAQLAVPSHQPIVPILENLLLSVVARPSEFGTYSDMTVTGYDLEHRFTSRPLPLERRDTDNVALCVPGKQLIELLRNLQEQPLTVKMLDCATSSPSLHINAWLSHSLLNSGNGNARYELAGEQANDYPREAALGEVVATLRIPAHVLLAGLTATLPVTSTDELRPAMTGVLITVHGHTLEFAATCGHRLVVMTKQDQHEGTGEASFIVPRKACEILLKLMDKREVVEVLVSKTQVLFKLEKGELQARLIDEKYPDFRNVIPAENPNVLVVHRTEMLAAVKRLMIFSNKTTYHIAFDLDAATGSQLVAEDLDFQNKATESMPGTYAGDVLKIGFNARFLRFFLEKLPCQSVRISMSSSSRAAVLQSADADDGLMCLLMPVMLNNYM</sequence>
<evidence type="ECO:0000259" key="14">
    <source>
        <dbReference type="Pfam" id="PF02768"/>
    </source>
</evidence>
<dbReference type="PANTHER" id="PTHR30478:SF0">
    <property type="entry name" value="BETA SLIDING CLAMP"/>
    <property type="match status" value="1"/>
</dbReference>
<evidence type="ECO:0000259" key="13">
    <source>
        <dbReference type="Pfam" id="PF02767"/>
    </source>
</evidence>
<gene>
    <name evidence="15" type="primary">dnaN</name>
    <name evidence="15" type="ORF">H4317_11015</name>
</gene>
<evidence type="ECO:0000256" key="11">
    <source>
        <dbReference type="ARBA" id="ARBA00033276"/>
    </source>
</evidence>
<dbReference type="Gene3D" id="3.70.10.10">
    <property type="match status" value="1"/>
</dbReference>
<keyword evidence="12" id="KW-0732">Signal</keyword>
<dbReference type="PANTHER" id="PTHR30478">
    <property type="entry name" value="DNA POLYMERASE III SUBUNIT BETA"/>
    <property type="match status" value="1"/>
</dbReference>
<dbReference type="GO" id="GO:0005737">
    <property type="term" value="C:cytoplasm"/>
    <property type="evidence" value="ECO:0007669"/>
    <property type="project" value="UniProtKB-SubCell"/>
</dbReference>
<dbReference type="InterPro" id="IPR046938">
    <property type="entry name" value="DNA_clamp_sf"/>
</dbReference>
<dbReference type="GO" id="GO:0003677">
    <property type="term" value="F:DNA binding"/>
    <property type="evidence" value="ECO:0007669"/>
    <property type="project" value="UniProtKB-KW"/>
</dbReference>
<dbReference type="CDD" id="cd00140">
    <property type="entry name" value="beta_clamp"/>
    <property type="match status" value="1"/>
</dbReference>
<evidence type="ECO:0000256" key="9">
    <source>
        <dbReference type="ARBA" id="ARBA00023125"/>
    </source>
</evidence>
<organism evidence="15 16">
    <name type="scientific">Hymenobacter sediminicola</name>
    <dbReference type="NCBI Taxonomy" id="2761579"/>
    <lineage>
        <taxon>Bacteria</taxon>
        <taxon>Pseudomonadati</taxon>
        <taxon>Bacteroidota</taxon>
        <taxon>Cytophagia</taxon>
        <taxon>Cytophagales</taxon>
        <taxon>Hymenobacteraceae</taxon>
        <taxon>Hymenobacter</taxon>
    </lineage>
</organism>
<proteinExistence type="inferred from homology"/>
<evidence type="ECO:0000313" key="16">
    <source>
        <dbReference type="Proteomes" id="UP000515489"/>
    </source>
</evidence>
<name>A0A7G7W2X9_9BACT</name>
<keyword evidence="5 15" id="KW-0808">Transferase</keyword>
<evidence type="ECO:0000256" key="12">
    <source>
        <dbReference type="SAM" id="SignalP"/>
    </source>
</evidence>
<keyword evidence="7" id="KW-0235">DNA replication</keyword>
<comment type="similarity">
    <text evidence="2">Belongs to the beta sliding clamp family.</text>
</comment>
<dbReference type="KEGG" id="hsk:H4317_11015"/>
<dbReference type="Proteomes" id="UP000515489">
    <property type="component" value="Chromosome"/>
</dbReference>
<feature type="chain" id="PRO_5028865143" description="Beta sliding clamp" evidence="12">
    <location>
        <begin position="18"/>
        <end position="409"/>
    </location>
</feature>
<evidence type="ECO:0000256" key="3">
    <source>
        <dbReference type="ARBA" id="ARBA00021035"/>
    </source>
</evidence>
<dbReference type="SUPFAM" id="SSF55979">
    <property type="entry name" value="DNA clamp"/>
    <property type="match status" value="2"/>
</dbReference>
<evidence type="ECO:0000256" key="8">
    <source>
        <dbReference type="ARBA" id="ARBA00022932"/>
    </source>
</evidence>
<dbReference type="GO" id="GO:0009360">
    <property type="term" value="C:DNA polymerase III complex"/>
    <property type="evidence" value="ECO:0007669"/>
    <property type="project" value="InterPro"/>
</dbReference>
<dbReference type="InterPro" id="IPR022637">
    <property type="entry name" value="DNA_polIII_beta_cen"/>
</dbReference>
<accession>A0A7G7W2X9</accession>
<comment type="subcellular location">
    <subcellularLocation>
        <location evidence="1">Cytoplasm</location>
    </subcellularLocation>
</comment>
<dbReference type="Pfam" id="PF02768">
    <property type="entry name" value="DNA_pol3_beta_3"/>
    <property type="match status" value="1"/>
</dbReference>
<dbReference type="InterPro" id="IPR022635">
    <property type="entry name" value="DNA_polIII_beta_C"/>
</dbReference>
<keyword evidence="8" id="KW-0239">DNA-directed DNA polymerase</keyword>
<dbReference type="Gene3D" id="3.10.150.10">
    <property type="entry name" value="DNA Polymerase III, subunit A, domain 2"/>
    <property type="match status" value="1"/>
</dbReference>
<dbReference type="NCBIfam" id="TIGR00663">
    <property type="entry name" value="dnan"/>
    <property type="match status" value="1"/>
</dbReference>
<keyword evidence="9" id="KW-0238">DNA-binding</keyword>
<keyword evidence="16" id="KW-1185">Reference proteome</keyword>
<dbReference type="RefSeq" id="WP_185886630.1">
    <property type="nucleotide sequence ID" value="NZ_CP060202.1"/>
</dbReference>
<reference evidence="15 16" key="1">
    <citation type="submission" date="2020-08" db="EMBL/GenBank/DDBJ databases">
        <title>Hymenobacter sp. S2-20-2 genome sequencing.</title>
        <authorList>
            <person name="Jin L."/>
        </authorList>
    </citation>
    <scope>NUCLEOTIDE SEQUENCE [LARGE SCALE GENOMIC DNA]</scope>
    <source>
        <strain evidence="15 16">S2-20-2</strain>
    </source>
</reference>
<evidence type="ECO:0000313" key="15">
    <source>
        <dbReference type="EMBL" id="QNH60722.1"/>
    </source>
</evidence>
<dbReference type="Pfam" id="PF02767">
    <property type="entry name" value="DNA_pol3_beta_2"/>
    <property type="match status" value="1"/>
</dbReference>
<evidence type="ECO:0000256" key="7">
    <source>
        <dbReference type="ARBA" id="ARBA00022705"/>
    </source>
</evidence>
<dbReference type="GO" id="GO:0006271">
    <property type="term" value="P:DNA strand elongation involved in DNA replication"/>
    <property type="evidence" value="ECO:0007669"/>
    <property type="project" value="TreeGrafter"/>
</dbReference>
<protein>
    <recommendedName>
        <fullName evidence="3">Beta sliding clamp</fullName>
    </recommendedName>
    <alternativeName>
        <fullName evidence="11">Beta-clamp processivity factor</fullName>
    </alternativeName>
    <alternativeName>
        <fullName evidence="10">DNA polymerase III beta sliding clamp subunit</fullName>
    </alternativeName>
</protein>
<evidence type="ECO:0000256" key="2">
    <source>
        <dbReference type="ARBA" id="ARBA00010752"/>
    </source>
</evidence>
<evidence type="ECO:0000256" key="1">
    <source>
        <dbReference type="ARBA" id="ARBA00004496"/>
    </source>
</evidence>
<keyword evidence="4" id="KW-0963">Cytoplasm</keyword>
<feature type="signal peptide" evidence="12">
    <location>
        <begin position="1"/>
        <end position="17"/>
    </location>
</feature>
<dbReference type="SMART" id="SM00480">
    <property type="entry name" value="POL3Bc"/>
    <property type="match status" value="1"/>
</dbReference>